<protein>
    <submittedName>
        <fullName evidence="8">Prolipoprotein diacylglyceryl transferase</fullName>
    </submittedName>
</protein>
<evidence type="ECO:0000256" key="1">
    <source>
        <dbReference type="ARBA" id="ARBA00007150"/>
    </source>
</evidence>
<feature type="transmembrane region" description="Helical" evidence="7">
    <location>
        <begin position="224"/>
        <end position="247"/>
    </location>
</feature>
<evidence type="ECO:0000256" key="5">
    <source>
        <dbReference type="ARBA" id="ARBA00022989"/>
    </source>
</evidence>
<comment type="similarity">
    <text evidence="1">Belongs to the Lgt family.</text>
</comment>
<keyword evidence="4 7" id="KW-0812">Transmembrane</keyword>
<dbReference type="GO" id="GO:0005886">
    <property type="term" value="C:plasma membrane"/>
    <property type="evidence" value="ECO:0007669"/>
    <property type="project" value="InterPro"/>
</dbReference>
<keyword evidence="5 7" id="KW-1133">Transmembrane helix</keyword>
<gene>
    <name evidence="8" type="ORF">FYJ75_08465</name>
</gene>
<dbReference type="GO" id="GO:0042158">
    <property type="term" value="P:lipoprotein biosynthetic process"/>
    <property type="evidence" value="ECO:0007669"/>
    <property type="project" value="InterPro"/>
</dbReference>
<evidence type="ECO:0000256" key="2">
    <source>
        <dbReference type="ARBA" id="ARBA00022475"/>
    </source>
</evidence>
<dbReference type="InterPro" id="IPR001640">
    <property type="entry name" value="Lgt"/>
</dbReference>
<keyword evidence="8" id="KW-0449">Lipoprotein</keyword>
<feature type="transmembrane region" description="Helical" evidence="7">
    <location>
        <begin position="121"/>
        <end position="146"/>
    </location>
</feature>
<keyword evidence="2" id="KW-1003">Cell membrane</keyword>
<dbReference type="Pfam" id="PF01790">
    <property type="entry name" value="LGT"/>
    <property type="match status" value="1"/>
</dbReference>
<keyword evidence="3 8" id="KW-0808">Transferase</keyword>
<keyword evidence="9" id="KW-1185">Reference proteome</keyword>
<keyword evidence="6 7" id="KW-0472">Membrane</keyword>
<accession>A0A6L5YSB5</accession>
<dbReference type="EMBL" id="VUNI01000013">
    <property type="protein sequence ID" value="MST75057.1"/>
    <property type="molecule type" value="Genomic_DNA"/>
</dbReference>
<feature type="transmembrane region" description="Helical" evidence="7">
    <location>
        <begin position="195"/>
        <end position="212"/>
    </location>
</feature>
<sequence length="255" mass="28693">MHVYLHFGTLTIPTYGFLIALGVVVANVVAMFVLKQVKQDVNDFIILEAYGFLGAFIGSKLLYLIISYKSINWAKITDIHYANNLMLTGFVFYGGLIMGLLFVFGAGRIHKINAQLYIRNFIFLIPFIHCFGRIGCFMAGCCYGIPYNGIGAVVFPEGSYAIPGIPLFPVQLVEAVCLMIIAIIILYLRMKKNCFYTIETYLILYAMVRFGLEKLRYDSIRGYYAGLSTSQWISILLVIVAIALIGVHRKTNQEK</sequence>
<proteinExistence type="inferred from homology"/>
<reference evidence="8 9" key="1">
    <citation type="submission" date="2019-08" db="EMBL/GenBank/DDBJ databases">
        <title>In-depth cultivation of the pig gut microbiome towards novel bacterial diversity and tailored functional studies.</title>
        <authorList>
            <person name="Wylensek D."/>
            <person name="Hitch T.C.A."/>
            <person name="Clavel T."/>
        </authorList>
    </citation>
    <scope>NUCLEOTIDE SEQUENCE [LARGE SCALE GENOMIC DNA]</scope>
    <source>
        <strain evidence="8 9">MUC/MUC-530-WT-4D</strain>
    </source>
</reference>
<dbReference type="AlphaFoldDB" id="A0A6L5YSB5"/>
<evidence type="ECO:0000256" key="6">
    <source>
        <dbReference type="ARBA" id="ARBA00023136"/>
    </source>
</evidence>
<comment type="caution">
    <text evidence="8">The sequence shown here is derived from an EMBL/GenBank/DDBJ whole genome shotgun (WGS) entry which is preliminary data.</text>
</comment>
<evidence type="ECO:0000313" key="9">
    <source>
        <dbReference type="Proteomes" id="UP000474024"/>
    </source>
</evidence>
<name>A0A6L5YSB5_9FIRM</name>
<evidence type="ECO:0000256" key="3">
    <source>
        <dbReference type="ARBA" id="ARBA00022679"/>
    </source>
</evidence>
<evidence type="ECO:0000256" key="7">
    <source>
        <dbReference type="SAM" id="Phobius"/>
    </source>
</evidence>
<dbReference type="Proteomes" id="UP000474024">
    <property type="component" value="Unassembled WGS sequence"/>
</dbReference>
<dbReference type="PANTHER" id="PTHR30589:SF0">
    <property type="entry name" value="PHOSPHATIDYLGLYCEROL--PROLIPOPROTEIN DIACYLGLYCERYL TRANSFERASE"/>
    <property type="match status" value="1"/>
</dbReference>
<evidence type="ECO:0000313" key="8">
    <source>
        <dbReference type="EMBL" id="MST75057.1"/>
    </source>
</evidence>
<feature type="transmembrane region" description="Helical" evidence="7">
    <location>
        <begin position="46"/>
        <end position="66"/>
    </location>
</feature>
<dbReference type="PANTHER" id="PTHR30589">
    <property type="entry name" value="PROLIPOPROTEIN DIACYLGLYCERYL TRANSFERASE"/>
    <property type="match status" value="1"/>
</dbReference>
<dbReference type="GO" id="GO:0008961">
    <property type="term" value="F:phosphatidylglycerol-prolipoprotein diacylglyceryl transferase activity"/>
    <property type="evidence" value="ECO:0007669"/>
    <property type="project" value="InterPro"/>
</dbReference>
<evidence type="ECO:0000256" key="4">
    <source>
        <dbReference type="ARBA" id="ARBA00022692"/>
    </source>
</evidence>
<organism evidence="8 9">
    <name type="scientific">Roseburia porci</name>
    <dbReference type="NCBI Taxonomy" id="2605790"/>
    <lineage>
        <taxon>Bacteria</taxon>
        <taxon>Bacillati</taxon>
        <taxon>Bacillota</taxon>
        <taxon>Clostridia</taxon>
        <taxon>Lachnospirales</taxon>
        <taxon>Lachnospiraceae</taxon>
        <taxon>Roseburia</taxon>
    </lineage>
</organism>
<feature type="transmembrane region" description="Helical" evidence="7">
    <location>
        <begin position="12"/>
        <end position="34"/>
    </location>
</feature>
<feature type="transmembrane region" description="Helical" evidence="7">
    <location>
        <begin position="86"/>
        <end position="109"/>
    </location>
</feature>
<feature type="transmembrane region" description="Helical" evidence="7">
    <location>
        <begin position="166"/>
        <end position="188"/>
    </location>
</feature>